<reference evidence="1 2" key="1">
    <citation type="submission" date="2017-09" db="EMBL/GenBank/DDBJ databases">
        <title>Bacterial strain isolated from the female urinary microbiota.</title>
        <authorList>
            <person name="Thomas-White K."/>
            <person name="Kumar N."/>
            <person name="Forster S."/>
            <person name="Putonti C."/>
            <person name="Lawley T."/>
            <person name="Wolfe A.J."/>
        </authorList>
    </citation>
    <scope>NUCLEOTIDE SEQUENCE [LARGE SCALE GENOMIC DNA]</scope>
    <source>
        <strain evidence="1 2">UMB1301</strain>
    </source>
</reference>
<proteinExistence type="predicted"/>
<organism evidence="1 2">
    <name type="scientific">Brevibacterium paucivorans</name>
    <dbReference type="NCBI Taxonomy" id="170994"/>
    <lineage>
        <taxon>Bacteria</taxon>
        <taxon>Bacillati</taxon>
        <taxon>Actinomycetota</taxon>
        <taxon>Actinomycetes</taxon>
        <taxon>Micrococcales</taxon>
        <taxon>Brevibacteriaceae</taxon>
        <taxon>Brevibacterium</taxon>
    </lineage>
</organism>
<dbReference type="AlphaFoldDB" id="A0A2N6VIF2"/>
<evidence type="ECO:0000313" key="2">
    <source>
        <dbReference type="Proteomes" id="UP000235598"/>
    </source>
</evidence>
<dbReference type="EMBL" id="PNHK01000599">
    <property type="protein sequence ID" value="PMC99706.1"/>
    <property type="molecule type" value="Genomic_DNA"/>
</dbReference>
<comment type="caution">
    <text evidence="1">The sequence shown here is derived from an EMBL/GenBank/DDBJ whole genome shotgun (WGS) entry which is preliminary data.</text>
</comment>
<feature type="non-terminal residue" evidence="1">
    <location>
        <position position="1"/>
    </location>
</feature>
<gene>
    <name evidence="1" type="ORF">CJ199_15260</name>
</gene>
<dbReference type="RefSeq" id="WP_180965523.1">
    <property type="nucleotide sequence ID" value="NZ_PNHK01000599.1"/>
</dbReference>
<dbReference type="Proteomes" id="UP000235598">
    <property type="component" value="Unassembled WGS sequence"/>
</dbReference>
<sequence length="75" mass="8131">SALAAARESTPAGPKVTAAEGEALVLEMREAAETSFDLLLDAMRRSNRAISACGLRFTKPLTACSWHWHRGFATR</sequence>
<name>A0A2N6VIF2_9MICO</name>
<protein>
    <submittedName>
        <fullName evidence="1">Uncharacterized protein</fullName>
    </submittedName>
</protein>
<evidence type="ECO:0000313" key="1">
    <source>
        <dbReference type="EMBL" id="PMC99706.1"/>
    </source>
</evidence>
<accession>A0A2N6VIF2</accession>